<dbReference type="Pfam" id="PF01979">
    <property type="entry name" value="Amidohydro_1"/>
    <property type="match status" value="1"/>
</dbReference>
<dbReference type="UniPathway" id="UPA00379">
    <property type="reaction ID" value="UER00551"/>
</dbReference>
<dbReference type="SUPFAM" id="SSF51338">
    <property type="entry name" value="Composite domain of metallo-dependent hydrolases"/>
    <property type="match status" value="1"/>
</dbReference>
<feature type="binding site" evidence="7">
    <location>
        <position position="318"/>
    </location>
    <ligand>
        <name>Zn(2+)</name>
        <dbReference type="ChEBI" id="CHEBI:29105"/>
    </ligand>
</feature>
<dbReference type="FunFam" id="3.20.20.140:FF:000007">
    <property type="entry name" value="Imidazolonepropionase"/>
    <property type="match status" value="1"/>
</dbReference>
<feature type="binding site" evidence="7">
    <location>
        <position position="145"/>
    </location>
    <ligand>
        <name>N-formimidoyl-L-glutamate</name>
        <dbReference type="ChEBI" id="CHEBI:58928"/>
    </ligand>
</feature>
<dbReference type="GO" id="GO:0008270">
    <property type="term" value="F:zinc ion binding"/>
    <property type="evidence" value="ECO:0007669"/>
    <property type="project" value="UniProtKB-UniRule"/>
</dbReference>
<dbReference type="PANTHER" id="PTHR42752:SF1">
    <property type="entry name" value="IMIDAZOLONEPROPIONASE-RELATED"/>
    <property type="match status" value="1"/>
</dbReference>
<dbReference type="Gene3D" id="2.30.40.10">
    <property type="entry name" value="Urease, subunit C, domain 1"/>
    <property type="match status" value="1"/>
</dbReference>
<comment type="function">
    <text evidence="7">Catalyzes the hydrolytic cleavage of the carbon-nitrogen bond in imidazolone-5-propanoate to yield N-formimidoyl-L-glutamate. It is the third step in the universal histidine degradation pathway.</text>
</comment>
<evidence type="ECO:0000256" key="3">
    <source>
        <dbReference type="ARBA" id="ARBA00022801"/>
    </source>
</evidence>
<protein>
    <recommendedName>
        <fullName evidence="1 7">Imidazolonepropionase</fullName>
        <ecNumber evidence="1 7">3.5.2.7</ecNumber>
    </recommendedName>
    <alternativeName>
        <fullName evidence="7">Imidazolone-5-propionate hydrolase</fullName>
    </alternativeName>
</protein>
<keyword evidence="2 7" id="KW-0479">Metal-binding</keyword>
<reference evidence="10" key="1">
    <citation type="submission" date="2016-10" db="EMBL/GenBank/DDBJ databases">
        <authorList>
            <person name="Varghese N."/>
            <person name="Submissions S."/>
        </authorList>
    </citation>
    <scope>NUCLEOTIDE SEQUENCE [LARGE SCALE GENOMIC DNA]</scope>
    <source>
        <strain evidence="10">DSM 23317</strain>
    </source>
</reference>
<dbReference type="RefSeq" id="WP_090359752.1">
    <property type="nucleotide sequence ID" value="NZ_FNEM01000001.1"/>
</dbReference>
<feature type="binding site" evidence="7">
    <location>
        <position position="82"/>
    </location>
    <ligand>
        <name>4-imidazolone-5-propanoate</name>
        <dbReference type="ChEBI" id="CHEBI:77893"/>
    </ligand>
</feature>
<feature type="binding site" evidence="7">
    <location>
        <position position="73"/>
    </location>
    <ligand>
        <name>Zn(2+)</name>
        <dbReference type="ChEBI" id="CHEBI:29105"/>
    </ligand>
</feature>
<dbReference type="PANTHER" id="PTHR42752">
    <property type="entry name" value="IMIDAZOLONEPROPIONASE"/>
    <property type="match status" value="1"/>
</dbReference>
<feature type="binding site" evidence="7">
    <location>
        <position position="75"/>
    </location>
    <ligand>
        <name>Zn(2+)</name>
        <dbReference type="ChEBI" id="CHEBI:29105"/>
    </ligand>
</feature>
<dbReference type="SUPFAM" id="SSF51556">
    <property type="entry name" value="Metallo-dependent hydrolases"/>
    <property type="match status" value="1"/>
</dbReference>
<dbReference type="GO" id="GO:0019557">
    <property type="term" value="P:L-histidine catabolic process to glutamate and formate"/>
    <property type="evidence" value="ECO:0007669"/>
    <property type="project" value="UniProtKB-UniPathway"/>
</dbReference>
<feature type="binding site" evidence="7">
    <location>
        <position position="145"/>
    </location>
    <ligand>
        <name>4-imidazolone-5-propanoate</name>
        <dbReference type="ChEBI" id="CHEBI:77893"/>
    </ligand>
</feature>
<dbReference type="InterPro" id="IPR011059">
    <property type="entry name" value="Metal-dep_hydrolase_composite"/>
</dbReference>
<dbReference type="OrthoDB" id="9776455at2"/>
<comment type="cofactor">
    <cofactor evidence="7">
        <name>Zn(2+)</name>
        <dbReference type="ChEBI" id="CHEBI:29105"/>
    </cofactor>
    <cofactor evidence="7">
        <name>Fe(3+)</name>
        <dbReference type="ChEBI" id="CHEBI:29034"/>
    </cofactor>
    <text evidence="7">Binds 1 zinc or iron ion per subunit.</text>
</comment>
<feature type="binding site" evidence="7">
    <location>
        <position position="243"/>
    </location>
    <ligand>
        <name>Zn(2+)</name>
        <dbReference type="ChEBI" id="CHEBI:29105"/>
    </ligand>
</feature>
<feature type="binding site" evidence="7">
    <location>
        <position position="322"/>
    </location>
    <ligand>
        <name>N-formimidoyl-L-glutamate</name>
        <dbReference type="ChEBI" id="CHEBI:58928"/>
    </ligand>
</feature>
<evidence type="ECO:0000256" key="6">
    <source>
        <dbReference type="ARBA" id="ARBA00023004"/>
    </source>
</evidence>
<sequence length="409" mass="44603">MDWDQLWIEVNLATMDPEQPGSYGEIEDAALAVKDGKIAWLGRRSDLPEFDPFSVPVLKGNGQWLTPGLIDCHTHLIFAGSRANEFEARLNGATYEEIARQGGGIQSTVNATRAADTESLFHDARLRLNSLLKEGVTRVEIKSGYGLDLDTERKMLELARHLGQLHPIDIHTTFLGAHAIPSEYQGRDNDYVEHVCNDMMPALAADGLMDAVDVFCENIAFDLDQTEAVFKAAKAHGLPVKLHAEQLSNMGGSQLAARHQALSVDHIECLDEEGVKAIAQSGTVAVLLPGAFYFLKETRKPPVDLLRQHQVPMALASDFNPGSSPLCSTLLMLNMGCTLFSLTPAEALAGVTRHAARALGVQARCGQLKVGFDADISQWRIGHPAELAWQYGSNPCSAVYKQGQPVRMP</sequence>
<dbReference type="HAMAP" id="MF_00372">
    <property type="entry name" value="HutI"/>
    <property type="match status" value="1"/>
</dbReference>
<evidence type="ECO:0000256" key="7">
    <source>
        <dbReference type="HAMAP-Rule" id="MF_00372"/>
    </source>
</evidence>
<dbReference type="Proteomes" id="UP000199527">
    <property type="component" value="Unassembled WGS sequence"/>
</dbReference>
<gene>
    <name evidence="7" type="primary">hutI</name>
    <name evidence="9" type="ORF">SAMN04488540_1014</name>
</gene>
<comment type="similarity">
    <text evidence="7">Belongs to the metallo-dependent hydrolases superfamily. HutI family.</text>
</comment>
<dbReference type="CDD" id="cd01296">
    <property type="entry name" value="Imidazolone-5PH"/>
    <property type="match status" value="1"/>
</dbReference>
<feature type="binding site" evidence="7">
    <location>
        <position position="318"/>
    </location>
    <ligand>
        <name>Fe(3+)</name>
        <dbReference type="ChEBI" id="CHEBI:29034"/>
    </ligand>
</feature>
<comment type="subcellular location">
    <subcellularLocation>
        <location evidence="7">Cytoplasm</location>
    </subcellularLocation>
</comment>
<evidence type="ECO:0000256" key="2">
    <source>
        <dbReference type="ARBA" id="ARBA00022723"/>
    </source>
</evidence>
<dbReference type="Gene3D" id="3.20.20.140">
    <property type="entry name" value="Metal-dependent hydrolases"/>
    <property type="match status" value="1"/>
</dbReference>
<feature type="binding site" evidence="7">
    <location>
        <position position="73"/>
    </location>
    <ligand>
        <name>Fe(3+)</name>
        <dbReference type="ChEBI" id="CHEBI:29034"/>
    </ligand>
</feature>
<evidence type="ECO:0000313" key="9">
    <source>
        <dbReference type="EMBL" id="SDI28360.1"/>
    </source>
</evidence>
<keyword evidence="5 7" id="KW-0862">Zinc</keyword>
<feature type="binding site" evidence="7">
    <location>
        <position position="246"/>
    </location>
    <ligand>
        <name>4-imidazolone-5-propanoate</name>
        <dbReference type="ChEBI" id="CHEBI:77893"/>
    </ligand>
</feature>
<proteinExistence type="inferred from homology"/>
<dbReference type="EMBL" id="FNEM01000001">
    <property type="protein sequence ID" value="SDI28360.1"/>
    <property type="molecule type" value="Genomic_DNA"/>
</dbReference>
<feature type="binding site" evidence="7">
    <location>
        <position position="75"/>
    </location>
    <ligand>
        <name>Fe(3+)</name>
        <dbReference type="ChEBI" id="CHEBI:29034"/>
    </ligand>
</feature>
<keyword evidence="4 7" id="KW-0369">Histidine metabolism</keyword>
<dbReference type="InterPro" id="IPR032466">
    <property type="entry name" value="Metal_Hydrolase"/>
</dbReference>
<comment type="catalytic activity">
    <reaction evidence="7">
        <text>4-imidazolone-5-propanoate + H2O = N-formimidoyl-L-glutamate</text>
        <dbReference type="Rhea" id="RHEA:23660"/>
        <dbReference type="ChEBI" id="CHEBI:15377"/>
        <dbReference type="ChEBI" id="CHEBI:58928"/>
        <dbReference type="ChEBI" id="CHEBI:77893"/>
        <dbReference type="EC" id="3.5.2.7"/>
    </reaction>
</comment>
<evidence type="ECO:0000256" key="1">
    <source>
        <dbReference type="ARBA" id="ARBA00012864"/>
    </source>
</evidence>
<dbReference type="NCBIfam" id="TIGR01224">
    <property type="entry name" value="hutI"/>
    <property type="match status" value="1"/>
</dbReference>
<evidence type="ECO:0000256" key="4">
    <source>
        <dbReference type="ARBA" id="ARBA00022808"/>
    </source>
</evidence>
<keyword evidence="10" id="KW-1185">Reference proteome</keyword>
<comment type="pathway">
    <text evidence="7">Amino-acid degradation; L-histidine degradation into L-glutamate; N-formimidoyl-L-glutamate from L-histidine: step 3/3.</text>
</comment>
<feature type="binding site" evidence="7">
    <location>
        <position position="323"/>
    </location>
    <ligand>
        <name>4-imidazolone-5-propanoate</name>
        <dbReference type="ChEBI" id="CHEBI:77893"/>
    </ligand>
</feature>
<feature type="binding site" evidence="7">
    <location>
        <position position="178"/>
    </location>
    <ligand>
        <name>4-imidazolone-5-propanoate</name>
        <dbReference type="ChEBI" id="CHEBI:77893"/>
    </ligand>
</feature>
<dbReference type="InterPro" id="IPR006680">
    <property type="entry name" value="Amidohydro-rel"/>
</dbReference>
<keyword evidence="3 7" id="KW-0378">Hydrolase</keyword>
<keyword evidence="7" id="KW-0963">Cytoplasm</keyword>
<evidence type="ECO:0000256" key="5">
    <source>
        <dbReference type="ARBA" id="ARBA00022833"/>
    </source>
</evidence>
<keyword evidence="6 7" id="KW-0408">Iron</keyword>
<organism evidence="9 10">
    <name type="scientific">Ferrimonas sediminum</name>
    <dbReference type="NCBI Taxonomy" id="718193"/>
    <lineage>
        <taxon>Bacteria</taxon>
        <taxon>Pseudomonadati</taxon>
        <taxon>Pseudomonadota</taxon>
        <taxon>Gammaproteobacteria</taxon>
        <taxon>Alteromonadales</taxon>
        <taxon>Ferrimonadaceae</taxon>
        <taxon>Ferrimonas</taxon>
    </lineage>
</organism>
<dbReference type="GO" id="GO:0005737">
    <property type="term" value="C:cytoplasm"/>
    <property type="evidence" value="ECO:0007669"/>
    <property type="project" value="UniProtKB-SubCell"/>
</dbReference>
<dbReference type="GO" id="GO:0019556">
    <property type="term" value="P:L-histidine catabolic process to glutamate and formamide"/>
    <property type="evidence" value="ECO:0007669"/>
    <property type="project" value="UniProtKB-UniRule"/>
</dbReference>
<dbReference type="GO" id="GO:0050480">
    <property type="term" value="F:imidazolonepropionase activity"/>
    <property type="evidence" value="ECO:0007669"/>
    <property type="project" value="UniProtKB-UniRule"/>
</dbReference>
<dbReference type="EC" id="3.5.2.7" evidence="1 7"/>
<dbReference type="GO" id="GO:0005506">
    <property type="term" value="F:iron ion binding"/>
    <property type="evidence" value="ECO:0007669"/>
    <property type="project" value="UniProtKB-UniRule"/>
</dbReference>
<name>A0A1G8JCK3_9GAMM</name>
<evidence type="ECO:0000313" key="10">
    <source>
        <dbReference type="Proteomes" id="UP000199527"/>
    </source>
</evidence>
<feature type="binding site" evidence="7">
    <location>
        <position position="243"/>
    </location>
    <ligand>
        <name>Fe(3+)</name>
        <dbReference type="ChEBI" id="CHEBI:29034"/>
    </ligand>
</feature>
<evidence type="ECO:0000259" key="8">
    <source>
        <dbReference type="Pfam" id="PF01979"/>
    </source>
</evidence>
<dbReference type="InterPro" id="IPR005920">
    <property type="entry name" value="HutI"/>
</dbReference>
<feature type="binding site" evidence="7">
    <location>
        <position position="320"/>
    </location>
    <ligand>
        <name>N-formimidoyl-L-glutamate</name>
        <dbReference type="ChEBI" id="CHEBI:58928"/>
    </ligand>
</feature>
<dbReference type="AlphaFoldDB" id="A0A1G8JCK3"/>
<accession>A0A1G8JCK3</accession>
<feature type="domain" description="Amidohydrolase-related" evidence="8">
    <location>
        <begin position="65"/>
        <end position="383"/>
    </location>
</feature>